<comment type="similarity">
    <text evidence="2 8">Belongs to the glycosyltransferase 92 family.</text>
</comment>
<dbReference type="Proteomes" id="UP001591681">
    <property type="component" value="Unassembled WGS sequence"/>
</dbReference>
<dbReference type="EMBL" id="JBHFQA010000023">
    <property type="protein sequence ID" value="KAL2078419.1"/>
    <property type="molecule type" value="Genomic_DNA"/>
</dbReference>
<reference evidence="9 10" key="1">
    <citation type="submission" date="2024-09" db="EMBL/GenBank/DDBJ databases">
        <title>A chromosome-level genome assembly of Gray's grenadier anchovy, Coilia grayii.</title>
        <authorList>
            <person name="Fu Z."/>
        </authorList>
    </citation>
    <scope>NUCLEOTIDE SEQUENCE [LARGE SCALE GENOMIC DNA]</scope>
    <source>
        <strain evidence="9">G4</strain>
        <tissue evidence="9">Muscle</tissue>
    </source>
</reference>
<comment type="caution">
    <text evidence="9">The sequence shown here is derived from an EMBL/GenBank/DDBJ whole genome shotgun (WGS) entry which is preliminary data.</text>
</comment>
<keyword evidence="4 8" id="KW-0808">Transferase</keyword>
<keyword evidence="10" id="KW-1185">Reference proteome</keyword>
<gene>
    <name evidence="9" type="ORF">ACEWY4_026104</name>
</gene>
<accession>A0ABD1ITV8</accession>
<evidence type="ECO:0000313" key="9">
    <source>
        <dbReference type="EMBL" id="KAL2078419.1"/>
    </source>
</evidence>
<proteinExistence type="inferred from homology"/>
<keyword evidence="6 8" id="KW-1133">Transmembrane helix</keyword>
<feature type="transmembrane region" description="Helical" evidence="8">
    <location>
        <begin position="5"/>
        <end position="25"/>
    </location>
</feature>
<name>A0ABD1ITV8_9TELE</name>
<keyword evidence="7 8" id="KW-0472">Membrane</keyword>
<dbReference type="GO" id="GO:0016757">
    <property type="term" value="F:glycosyltransferase activity"/>
    <property type="evidence" value="ECO:0007669"/>
    <property type="project" value="UniProtKB-UniRule"/>
</dbReference>
<evidence type="ECO:0000256" key="6">
    <source>
        <dbReference type="ARBA" id="ARBA00022989"/>
    </source>
</evidence>
<dbReference type="GO" id="GO:0016020">
    <property type="term" value="C:membrane"/>
    <property type="evidence" value="ECO:0007669"/>
    <property type="project" value="UniProtKB-SubCell"/>
</dbReference>
<evidence type="ECO:0000313" key="10">
    <source>
        <dbReference type="Proteomes" id="UP001591681"/>
    </source>
</evidence>
<evidence type="ECO:0000256" key="7">
    <source>
        <dbReference type="ARBA" id="ARBA00023136"/>
    </source>
</evidence>
<keyword evidence="3 8" id="KW-0328">Glycosyltransferase</keyword>
<keyword evidence="5 8" id="KW-0812">Transmembrane</keyword>
<protein>
    <recommendedName>
        <fullName evidence="8">Glycosyltransferase family 92 protein</fullName>
        <ecNumber evidence="8">2.4.1.-</ecNumber>
    </recommendedName>
</protein>
<dbReference type="Pfam" id="PF01697">
    <property type="entry name" value="Glyco_transf_92"/>
    <property type="match status" value="1"/>
</dbReference>
<evidence type="ECO:0000256" key="5">
    <source>
        <dbReference type="ARBA" id="ARBA00022692"/>
    </source>
</evidence>
<dbReference type="InterPro" id="IPR008166">
    <property type="entry name" value="Glyco_transf_92"/>
</dbReference>
<dbReference type="EC" id="2.4.1.-" evidence="8"/>
<dbReference type="PANTHER" id="PTHR21461:SF45">
    <property type="entry name" value="GLYCOSYLTRANSFERASE FAMILY 92 PROTEIN"/>
    <property type="match status" value="1"/>
</dbReference>
<evidence type="ECO:0000256" key="8">
    <source>
        <dbReference type="RuleBase" id="RU366017"/>
    </source>
</evidence>
<dbReference type="PANTHER" id="PTHR21461">
    <property type="entry name" value="GLYCOSYLTRANSFERASE FAMILY 92 PROTEIN"/>
    <property type="match status" value="1"/>
</dbReference>
<organism evidence="9 10">
    <name type="scientific">Coilia grayii</name>
    <name type="common">Gray's grenadier anchovy</name>
    <dbReference type="NCBI Taxonomy" id="363190"/>
    <lineage>
        <taxon>Eukaryota</taxon>
        <taxon>Metazoa</taxon>
        <taxon>Chordata</taxon>
        <taxon>Craniata</taxon>
        <taxon>Vertebrata</taxon>
        <taxon>Euteleostomi</taxon>
        <taxon>Actinopterygii</taxon>
        <taxon>Neopterygii</taxon>
        <taxon>Teleostei</taxon>
        <taxon>Clupei</taxon>
        <taxon>Clupeiformes</taxon>
        <taxon>Clupeoidei</taxon>
        <taxon>Engraulidae</taxon>
        <taxon>Coilinae</taxon>
        <taxon>Coilia</taxon>
    </lineage>
</organism>
<comment type="subcellular location">
    <subcellularLocation>
        <location evidence="1">Membrane</location>
        <topology evidence="1">Single-pass membrane protein</topology>
    </subcellularLocation>
</comment>
<evidence type="ECO:0000256" key="1">
    <source>
        <dbReference type="ARBA" id="ARBA00004167"/>
    </source>
</evidence>
<evidence type="ECO:0000256" key="3">
    <source>
        <dbReference type="ARBA" id="ARBA00022676"/>
    </source>
</evidence>
<dbReference type="AlphaFoldDB" id="A0ABD1ITV8"/>
<sequence length="471" mass="54113">MKQRYLGLLAGVCTFTVSLLMWWHGGIIPWDQHRLSVLLDQPQTAGTITHIPQLMVSALKDHQTDRATIHEEPETANTITRIHGSKHLMVSAFKDHRRNGAIRVISIIKRQDLQELYCVLCVHNNARTKGDGALSQCVSSKAQVEIHRDHFGFPYGTSDVFCTSPSIKATHVSISTHSNAIESLKYLPIHNKEMKESFKYSFTVCISNLFGEYNNALQFVQTMEVYKLIGIQRVVIYNSSCGPDVEKVLKHYSKEGTMEVVPWPIDKFLKPSHGWQPAQSPGDLHYYGQLTTLNECIYRYMYQSRYLLLNDIDEIIMPYKHKSLGDLMDTLQKQHPASGVFNIENHIFPKTQFDDSGRFSRPEWKSVPGLNILEHIYREPDRKNVMNPTKMIIDPRRVEQTSVHTMLKHFGPAIKVPFDVCHIIHVRVPLQGHLHKDQLYEDKKLWEFEEKLIPNINHALNESGLLLKSAT</sequence>
<evidence type="ECO:0000256" key="4">
    <source>
        <dbReference type="ARBA" id="ARBA00022679"/>
    </source>
</evidence>
<evidence type="ECO:0000256" key="2">
    <source>
        <dbReference type="ARBA" id="ARBA00007647"/>
    </source>
</evidence>